<dbReference type="EMBL" id="JBHSFN010000033">
    <property type="protein sequence ID" value="MFC4591449.1"/>
    <property type="molecule type" value="Genomic_DNA"/>
</dbReference>
<keyword evidence="2" id="KW-0238">DNA-binding</keyword>
<name>A0ABV9ETN2_9ACTN</name>
<dbReference type="SMART" id="SM00342">
    <property type="entry name" value="HTH_ARAC"/>
    <property type="match status" value="1"/>
</dbReference>
<reference evidence="7" key="1">
    <citation type="journal article" date="2019" name="Int. J. Syst. Evol. Microbiol.">
        <title>The Global Catalogue of Microorganisms (GCM) 10K type strain sequencing project: providing services to taxonomists for standard genome sequencing and annotation.</title>
        <authorList>
            <consortium name="The Broad Institute Genomics Platform"/>
            <consortium name="The Broad Institute Genome Sequencing Center for Infectious Disease"/>
            <person name="Wu L."/>
            <person name="Ma J."/>
        </authorList>
    </citation>
    <scope>NUCLEOTIDE SEQUENCE [LARGE SCALE GENOMIC DNA]</scope>
    <source>
        <strain evidence="7">CCUG 49560</strain>
    </source>
</reference>
<gene>
    <name evidence="6" type="ORF">ACFO8L_35515</name>
</gene>
<dbReference type="SUPFAM" id="SSF46689">
    <property type="entry name" value="Homeodomain-like"/>
    <property type="match status" value="2"/>
</dbReference>
<dbReference type="RefSeq" id="WP_262849903.1">
    <property type="nucleotide sequence ID" value="NZ_JANZYP010000092.1"/>
</dbReference>
<feature type="domain" description="HTH araC/xylS-type" evidence="5">
    <location>
        <begin position="161"/>
        <end position="259"/>
    </location>
</feature>
<dbReference type="PROSITE" id="PS01124">
    <property type="entry name" value="HTH_ARAC_FAMILY_2"/>
    <property type="match status" value="1"/>
</dbReference>
<dbReference type="PANTHER" id="PTHR46796">
    <property type="entry name" value="HTH-TYPE TRANSCRIPTIONAL ACTIVATOR RHAS-RELATED"/>
    <property type="match status" value="1"/>
</dbReference>
<evidence type="ECO:0000313" key="6">
    <source>
        <dbReference type="EMBL" id="MFC4591449.1"/>
    </source>
</evidence>
<evidence type="ECO:0000256" key="3">
    <source>
        <dbReference type="ARBA" id="ARBA00023163"/>
    </source>
</evidence>
<dbReference type="Proteomes" id="UP001595891">
    <property type="component" value="Unassembled WGS sequence"/>
</dbReference>
<evidence type="ECO:0000256" key="4">
    <source>
        <dbReference type="SAM" id="MobiDB-lite"/>
    </source>
</evidence>
<evidence type="ECO:0000256" key="2">
    <source>
        <dbReference type="ARBA" id="ARBA00023125"/>
    </source>
</evidence>
<evidence type="ECO:0000313" key="7">
    <source>
        <dbReference type="Proteomes" id="UP001595891"/>
    </source>
</evidence>
<protein>
    <submittedName>
        <fullName evidence="6">Helix-turn-helix domain-containing protein</fullName>
    </submittedName>
</protein>
<evidence type="ECO:0000259" key="5">
    <source>
        <dbReference type="PROSITE" id="PS01124"/>
    </source>
</evidence>
<keyword evidence="1" id="KW-0805">Transcription regulation</keyword>
<dbReference type="Gene3D" id="1.10.10.60">
    <property type="entry name" value="Homeodomain-like"/>
    <property type="match status" value="1"/>
</dbReference>
<dbReference type="PROSITE" id="PS00041">
    <property type="entry name" value="HTH_ARAC_FAMILY_1"/>
    <property type="match status" value="1"/>
</dbReference>
<keyword evidence="7" id="KW-1185">Reference proteome</keyword>
<comment type="caution">
    <text evidence="6">The sequence shown here is derived from an EMBL/GenBank/DDBJ whole genome shotgun (WGS) entry which is preliminary data.</text>
</comment>
<accession>A0ABV9ETN2</accession>
<dbReference type="Pfam" id="PF12833">
    <property type="entry name" value="HTH_18"/>
    <property type="match status" value="1"/>
</dbReference>
<proteinExistence type="predicted"/>
<dbReference type="InterPro" id="IPR009057">
    <property type="entry name" value="Homeodomain-like_sf"/>
</dbReference>
<dbReference type="PANTHER" id="PTHR46796:SF6">
    <property type="entry name" value="ARAC SUBFAMILY"/>
    <property type="match status" value="1"/>
</dbReference>
<evidence type="ECO:0000256" key="1">
    <source>
        <dbReference type="ARBA" id="ARBA00023015"/>
    </source>
</evidence>
<keyword evidence="3" id="KW-0804">Transcription</keyword>
<dbReference type="InterPro" id="IPR018060">
    <property type="entry name" value="HTH_AraC"/>
</dbReference>
<dbReference type="InterPro" id="IPR018062">
    <property type="entry name" value="HTH_AraC-typ_CS"/>
</dbReference>
<organism evidence="6 7">
    <name type="scientific">Sphaerisporangium corydalis</name>
    <dbReference type="NCBI Taxonomy" id="1441875"/>
    <lineage>
        <taxon>Bacteria</taxon>
        <taxon>Bacillati</taxon>
        <taxon>Actinomycetota</taxon>
        <taxon>Actinomycetes</taxon>
        <taxon>Streptosporangiales</taxon>
        <taxon>Streptosporangiaceae</taxon>
        <taxon>Sphaerisporangium</taxon>
    </lineage>
</organism>
<dbReference type="InterPro" id="IPR050204">
    <property type="entry name" value="AraC_XylS_family_regulators"/>
</dbReference>
<sequence length="273" mass="29613">MRTSRSVVRTPDFSVSVVSCTERHEGWSPPEEGRAYGIVLVHRGMFRISGDGRRLTADPTMGYVQTPGREYAFAHPAGGDVCTFIMVRDVLWHAVVGDKPPGPPVAVDGRVELAHRLLLRAGHDAADPAERLVHTLAAALRPDDASHTPHTPHTPRADLADRAREAILAGDPESADLVRLARALGVSPSHLSRTFRRHAGMTVSRYRNRVRVSRALARIEQGETDLAGLAATLGFADQAHLTRTVKADSGHAPGHLRRLFSPTGNGIRDKSRG</sequence>
<feature type="region of interest" description="Disordered" evidence="4">
    <location>
        <begin position="247"/>
        <end position="273"/>
    </location>
</feature>